<dbReference type="Gene3D" id="3.40.50.150">
    <property type="entry name" value="Vaccinia Virus protein VP39"/>
    <property type="match status" value="1"/>
</dbReference>
<accession>A0A139A9T2</accession>
<dbReference type="AlphaFoldDB" id="A0A139A9T2"/>
<reference evidence="8 9" key="1">
    <citation type="journal article" date="2015" name="Genome Biol. Evol.">
        <title>Phylogenomic analyses indicate that early fungi evolved digesting cell walls of algal ancestors of land plants.</title>
        <authorList>
            <person name="Chang Y."/>
            <person name="Wang S."/>
            <person name="Sekimoto S."/>
            <person name="Aerts A.L."/>
            <person name="Choi C."/>
            <person name="Clum A."/>
            <person name="LaButti K.M."/>
            <person name="Lindquist E.A."/>
            <person name="Yee Ngan C."/>
            <person name="Ohm R.A."/>
            <person name="Salamov A.A."/>
            <person name="Grigoriev I.V."/>
            <person name="Spatafora J.W."/>
            <person name="Berbee M.L."/>
        </authorList>
    </citation>
    <scope>NUCLEOTIDE SEQUENCE [LARGE SCALE GENOMIC DNA]</scope>
    <source>
        <strain evidence="8 9">JEL478</strain>
    </source>
</reference>
<dbReference type="Pfam" id="PF01135">
    <property type="entry name" value="PCMT"/>
    <property type="match status" value="1"/>
</dbReference>
<dbReference type="OMA" id="HMHASAC"/>
<dbReference type="OrthoDB" id="73890at2759"/>
<keyword evidence="6 7" id="KW-0949">S-adenosyl-L-methionine</keyword>
<evidence type="ECO:0000256" key="1">
    <source>
        <dbReference type="ARBA" id="ARBA00004496"/>
    </source>
</evidence>
<protein>
    <recommendedName>
        <fullName evidence="7">Protein-L-isoaspartate O-methyltransferase</fullName>
        <ecNumber evidence="7">2.1.1.77</ecNumber>
    </recommendedName>
</protein>
<organism evidence="8 9">
    <name type="scientific">Gonapodya prolifera (strain JEL478)</name>
    <name type="common">Monoblepharis prolifera</name>
    <dbReference type="NCBI Taxonomy" id="1344416"/>
    <lineage>
        <taxon>Eukaryota</taxon>
        <taxon>Fungi</taxon>
        <taxon>Fungi incertae sedis</taxon>
        <taxon>Chytridiomycota</taxon>
        <taxon>Chytridiomycota incertae sedis</taxon>
        <taxon>Monoblepharidomycetes</taxon>
        <taxon>Monoblepharidales</taxon>
        <taxon>Gonapodyaceae</taxon>
        <taxon>Gonapodya</taxon>
    </lineage>
</organism>
<gene>
    <name evidence="8" type="ORF">M427DRAFT_58578</name>
</gene>
<dbReference type="EC" id="2.1.1.77" evidence="7"/>
<dbReference type="EMBL" id="KQ965777">
    <property type="protein sequence ID" value="KXS13536.1"/>
    <property type="molecule type" value="Genomic_DNA"/>
</dbReference>
<evidence type="ECO:0000256" key="3">
    <source>
        <dbReference type="ARBA" id="ARBA00022490"/>
    </source>
</evidence>
<dbReference type="GO" id="GO:0005737">
    <property type="term" value="C:cytoplasm"/>
    <property type="evidence" value="ECO:0007669"/>
    <property type="project" value="UniProtKB-SubCell"/>
</dbReference>
<evidence type="ECO:0000313" key="8">
    <source>
        <dbReference type="EMBL" id="KXS13536.1"/>
    </source>
</evidence>
<dbReference type="FunFam" id="3.40.50.150:FF:000027">
    <property type="entry name" value="Protein-L-isoaspartate O-methyltransferase"/>
    <property type="match status" value="1"/>
</dbReference>
<evidence type="ECO:0000256" key="5">
    <source>
        <dbReference type="ARBA" id="ARBA00022679"/>
    </source>
</evidence>
<evidence type="ECO:0000256" key="7">
    <source>
        <dbReference type="RuleBase" id="RU003802"/>
    </source>
</evidence>
<evidence type="ECO:0000256" key="2">
    <source>
        <dbReference type="ARBA" id="ARBA00005369"/>
    </source>
</evidence>
<dbReference type="InterPro" id="IPR029063">
    <property type="entry name" value="SAM-dependent_MTases_sf"/>
</dbReference>
<dbReference type="SUPFAM" id="SSF53335">
    <property type="entry name" value="S-adenosyl-L-methionine-dependent methyltransferases"/>
    <property type="match status" value="1"/>
</dbReference>
<dbReference type="PANTHER" id="PTHR11579">
    <property type="entry name" value="PROTEIN-L-ISOASPARTATE O-METHYLTRANSFERASE"/>
    <property type="match status" value="1"/>
</dbReference>
<dbReference type="NCBIfam" id="TIGR00080">
    <property type="entry name" value="pimt"/>
    <property type="match status" value="1"/>
</dbReference>
<dbReference type="PANTHER" id="PTHR11579:SF0">
    <property type="entry name" value="PROTEIN-L-ISOASPARTATE(D-ASPARTATE) O-METHYLTRANSFERASE"/>
    <property type="match status" value="1"/>
</dbReference>
<comment type="subcellular location">
    <subcellularLocation>
        <location evidence="1">Cytoplasm</location>
    </subcellularLocation>
</comment>
<keyword evidence="4 7" id="KW-0489">Methyltransferase</keyword>
<keyword evidence="3" id="KW-0963">Cytoplasm</keyword>
<dbReference type="STRING" id="1344416.A0A139A9T2"/>
<comment type="catalytic activity">
    <reaction evidence="7">
        <text>[protein]-L-isoaspartate + S-adenosyl-L-methionine = [protein]-L-isoaspartate alpha-methyl ester + S-adenosyl-L-homocysteine</text>
        <dbReference type="Rhea" id="RHEA:12705"/>
        <dbReference type="Rhea" id="RHEA-COMP:12143"/>
        <dbReference type="Rhea" id="RHEA-COMP:12144"/>
        <dbReference type="ChEBI" id="CHEBI:57856"/>
        <dbReference type="ChEBI" id="CHEBI:59789"/>
        <dbReference type="ChEBI" id="CHEBI:90596"/>
        <dbReference type="ChEBI" id="CHEBI:90598"/>
        <dbReference type="EC" id="2.1.1.77"/>
    </reaction>
</comment>
<proteinExistence type="inferred from homology"/>
<keyword evidence="9" id="KW-1185">Reference proteome</keyword>
<dbReference type="CDD" id="cd02440">
    <property type="entry name" value="AdoMet_MTases"/>
    <property type="match status" value="1"/>
</dbReference>
<keyword evidence="5 7" id="KW-0808">Transferase</keyword>
<evidence type="ECO:0000256" key="4">
    <source>
        <dbReference type="ARBA" id="ARBA00022603"/>
    </source>
</evidence>
<dbReference type="Proteomes" id="UP000070544">
    <property type="component" value="Unassembled WGS sequence"/>
</dbReference>
<evidence type="ECO:0000256" key="6">
    <source>
        <dbReference type="ARBA" id="ARBA00022691"/>
    </source>
</evidence>
<dbReference type="GO" id="GO:0004719">
    <property type="term" value="F:protein-L-isoaspartate (D-aspartate) O-methyltransferase activity"/>
    <property type="evidence" value="ECO:0007669"/>
    <property type="project" value="UniProtKB-UniRule"/>
</dbReference>
<name>A0A139A9T2_GONPJ</name>
<evidence type="ECO:0000313" key="9">
    <source>
        <dbReference type="Proteomes" id="UP000070544"/>
    </source>
</evidence>
<comment type="similarity">
    <text evidence="2 7">Belongs to the methyltransferase superfamily. L-isoaspartyl/D-aspartyl protein methyltransferase family.</text>
</comment>
<dbReference type="GO" id="GO:0032259">
    <property type="term" value="P:methylation"/>
    <property type="evidence" value="ECO:0007669"/>
    <property type="project" value="UniProtKB-KW"/>
</dbReference>
<sequence>MAWRSSGRDNESLIENLKQNNIIHHPRVVAAMKSVDRGKFAPNIARAYEDSPQPIGYGATISAPHMHGYMLEELEQFLRPGMKVLDIGAGSGYLSACMAHLVGPEGLVIAVEHIEELASLARENIRADHADWLTQGRVEVHAGDGRLGYASKAPYDAIHVGAAAPVIPPALIEQLKVPGRMVIPVGTIHQDLYRVDKSSSGNVEQRELMGVLFVPLTDKHEQVKD</sequence>
<dbReference type="InterPro" id="IPR000682">
    <property type="entry name" value="PCMT"/>
</dbReference>
<dbReference type="PROSITE" id="PS01279">
    <property type="entry name" value="PCMT"/>
    <property type="match status" value="1"/>
</dbReference>